<keyword evidence="3" id="KW-1185">Reference proteome</keyword>
<dbReference type="AlphaFoldDB" id="V6LUI7"/>
<organism evidence="1">
    <name type="scientific">Spironucleus salmonicida</name>
    <dbReference type="NCBI Taxonomy" id="348837"/>
    <lineage>
        <taxon>Eukaryota</taxon>
        <taxon>Metamonada</taxon>
        <taxon>Diplomonadida</taxon>
        <taxon>Hexamitidae</taxon>
        <taxon>Hexamitinae</taxon>
        <taxon>Spironucleus</taxon>
    </lineage>
</organism>
<dbReference type="Proteomes" id="UP000018208">
    <property type="component" value="Unassembled WGS sequence"/>
</dbReference>
<sequence>MTRQVMRFQLQQLGDELEIARIEVQEGKDAQMGSVLLKEIRMLQARLELLDARAAEEGMQVAAALEVQKRTVLRMVGSREAHLAGEKRDAAERVATAKRRVQELGAAREELRGRIRGL</sequence>
<dbReference type="EMBL" id="KI546020">
    <property type="protein sequence ID" value="EST47923.1"/>
    <property type="molecule type" value="Genomic_DNA"/>
</dbReference>
<reference evidence="1 2" key="1">
    <citation type="journal article" date="2014" name="PLoS Genet.">
        <title>The Genome of Spironucleus salmonicida Highlights a Fish Pathogen Adapted to Fluctuating Environments.</title>
        <authorList>
            <person name="Xu F."/>
            <person name="Jerlstrom-Hultqvist J."/>
            <person name="Einarsson E."/>
            <person name="Astvaldsson A."/>
            <person name="Svard S.G."/>
            <person name="Andersson J.O."/>
        </authorList>
    </citation>
    <scope>NUCLEOTIDE SEQUENCE</scope>
    <source>
        <strain evidence="2">ATCC 50377</strain>
    </source>
</reference>
<evidence type="ECO:0000313" key="1">
    <source>
        <dbReference type="EMBL" id="EST47923.1"/>
    </source>
</evidence>
<protein>
    <submittedName>
        <fullName evidence="1">Uncharacterized protein</fullName>
    </submittedName>
</protein>
<gene>
    <name evidence="1" type="ORF">SS50377_11984</name>
    <name evidence="2" type="ORF">SS50377_26299</name>
</gene>
<dbReference type="VEuPathDB" id="GiardiaDB:SS50377_26299"/>
<dbReference type="EMBL" id="AUWU02000006">
    <property type="protein sequence ID" value="KAH0572092.1"/>
    <property type="molecule type" value="Genomic_DNA"/>
</dbReference>
<reference evidence="2" key="2">
    <citation type="submission" date="2020-12" db="EMBL/GenBank/DDBJ databases">
        <title>New Spironucleus salmonicida genome in near-complete chromosomes.</title>
        <authorList>
            <person name="Xu F."/>
            <person name="Kurt Z."/>
            <person name="Jimenez-Gonzalez A."/>
            <person name="Astvaldsson A."/>
            <person name="Andersson J.O."/>
            <person name="Svard S.G."/>
        </authorList>
    </citation>
    <scope>NUCLEOTIDE SEQUENCE</scope>
    <source>
        <strain evidence="2">ATCC 50377</strain>
    </source>
</reference>
<name>V6LUI7_9EUKA</name>
<accession>V6LUI7</accession>
<proteinExistence type="predicted"/>
<evidence type="ECO:0000313" key="3">
    <source>
        <dbReference type="Proteomes" id="UP000018208"/>
    </source>
</evidence>
<evidence type="ECO:0000313" key="2">
    <source>
        <dbReference type="EMBL" id="KAH0572092.1"/>
    </source>
</evidence>